<evidence type="ECO:0000256" key="1">
    <source>
        <dbReference type="ARBA" id="ARBA00004123"/>
    </source>
</evidence>
<evidence type="ECO:0000256" key="9">
    <source>
        <dbReference type="ARBA" id="ARBA00023242"/>
    </source>
</evidence>
<dbReference type="GO" id="GO:0043186">
    <property type="term" value="C:P granule"/>
    <property type="evidence" value="ECO:0007669"/>
    <property type="project" value="TreeGrafter"/>
</dbReference>
<feature type="region of interest" description="Disordered" evidence="12">
    <location>
        <begin position="473"/>
        <end position="497"/>
    </location>
</feature>
<dbReference type="PROSITE" id="PS50118">
    <property type="entry name" value="HMG_BOX_2"/>
    <property type="match status" value="1"/>
</dbReference>
<comment type="similarity">
    <text evidence="3">Belongs to the maelstrom family.</text>
</comment>
<dbReference type="CDD" id="cd21992">
    <property type="entry name" value="HMG-box_MAEL"/>
    <property type="match status" value="1"/>
</dbReference>
<dbReference type="GO" id="GO:0030154">
    <property type="term" value="P:cell differentiation"/>
    <property type="evidence" value="ECO:0007669"/>
    <property type="project" value="UniProtKB-KW"/>
</dbReference>
<feature type="region of interest" description="Disordered" evidence="12">
    <location>
        <begin position="409"/>
        <end position="428"/>
    </location>
</feature>
<evidence type="ECO:0000256" key="6">
    <source>
        <dbReference type="ARBA" id="ARBA00022782"/>
    </source>
</evidence>
<keyword evidence="10" id="KW-0469">Meiosis</keyword>
<dbReference type="PANTHER" id="PTHR21358:SF4">
    <property type="entry name" value="PROTEIN MAELSTROM HOMOLOG"/>
    <property type="match status" value="1"/>
</dbReference>
<dbReference type="OrthoDB" id="24555at2759"/>
<feature type="region of interest" description="Disordered" evidence="12">
    <location>
        <begin position="379"/>
        <end position="398"/>
    </location>
</feature>
<feature type="domain" description="HMG box" evidence="13">
    <location>
        <begin position="7"/>
        <end position="66"/>
    </location>
</feature>
<dbReference type="InterPro" id="IPR024970">
    <property type="entry name" value="Maelstrom"/>
</dbReference>
<dbReference type="InterPro" id="IPR009071">
    <property type="entry name" value="HMG_box_dom"/>
</dbReference>
<dbReference type="GO" id="GO:0005634">
    <property type="term" value="C:nucleus"/>
    <property type="evidence" value="ECO:0007669"/>
    <property type="project" value="UniProtKB-SubCell"/>
</dbReference>
<comment type="subcellular location">
    <subcellularLocation>
        <location evidence="2">Cytoplasm</location>
    </subcellularLocation>
    <subcellularLocation>
        <location evidence="1">Nucleus</location>
    </subcellularLocation>
</comment>
<gene>
    <name evidence="14" type="ORF">PSYICH_LOCUS11904</name>
</gene>
<organism evidence="14 15">
    <name type="scientific">Psylliodes chrysocephalus</name>
    <dbReference type="NCBI Taxonomy" id="3402493"/>
    <lineage>
        <taxon>Eukaryota</taxon>
        <taxon>Metazoa</taxon>
        <taxon>Ecdysozoa</taxon>
        <taxon>Arthropoda</taxon>
        <taxon>Hexapoda</taxon>
        <taxon>Insecta</taxon>
        <taxon>Pterygota</taxon>
        <taxon>Neoptera</taxon>
        <taxon>Endopterygota</taxon>
        <taxon>Coleoptera</taxon>
        <taxon>Polyphaga</taxon>
        <taxon>Cucujiformia</taxon>
        <taxon>Chrysomeloidea</taxon>
        <taxon>Chrysomelidae</taxon>
        <taxon>Galerucinae</taxon>
        <taxon>Alticini</taxon>
        <taxon>Psylliodes</taxon>
    </lineage>
</organism>
<dbReference type="Pfam" id="PF13017">
    <property type="entry name" value="Maelstrom"/>
    <property type="match status" value="1"/>
</dbReference>
<reference evidence="14" key="1">
    <citation type="submission" date="2022-01" db="EMBL/GenBank/DDBJ databases">
        <authorList>
            <person name="King R."/>
        </authorList>
    </citation>
    <scope>NUCLEOTIDE SEQUENCE</scope>
</reference>
<keyword evidence="4" id="KW-0217">Developmental protein</keyword>
<dbReference type="GO" id="GO:0060964">
    <property type="term" value="P:regulation of miRNA-mediated gene silencing"/>
    <property type="evidence" value="ECO:0007669"/>
    <property type="project" value="InterPro"/>
</dbReference>
<evidence type="ECO:0000256" key="5">
    <source>
        <dbReference type="ARBA" id="ARBA00022490"/>
    </source>
</evidence>
<dbReference type="GO" id="GO:0045892">
    <property type="term" value="P:negative regulation of DNA-templated transcription"/>
    <property type="evidence" value="ECO:0007669"/>
    <property type="project" value="TreeGrafter"/>
</dbReference>
<dbReference type="GO" id="GO:0034587">
    <property type="term" value="P:piRNA processing"/>
    <property type="evidence" value="ECO:0007669"/>
    <property type="project" value="TreeGrafter"/>
</dbReference>
<keyword evidence="7 11" id="KW-0238">DNA-binding</keyword>
<dbReference type="PANTHER" id="PTHR21358">
    <property type="entry name" value="PROTEIN MAELSTROM HOMOLOG"/>
    <property type="match status" value="1"/>
</dbReference>
<protein>
    <recommendedName>
        <fullName evidence="13">HMG box domain-containing protein</fullName>
    </recommendedName>
</protein>
<feature type="DNA-binding region" description="HMG box" evidence="11">
    <location>
        <begin position="7"/>
        <end position="66"/>
    </location>
</feature>
<feature type="compositionally biased region" description="Low complexity" evidence="12">
    <location>
        <begin position="344"/>
        <end position="361"/>
    </location>
</feature>
<dbReference type="InterPro" id="IPR039259">
    <property type="entry name" value="Protein_maelstrom"/>
</dbReference>
<dbReference type="Gene3D" id="1.10.30.10">
    <property type="entry name" value="High mobility group box domain"/>
    <property type="match status" value="1"/>
</dbReference>
<dbReference type="Proteomes" id="UP001153636">
    <property type="component" value="Chromosome 6"/>
</dbReference>
<evidence type="ECO:0000256" key="8">
    <source>
        <dbReference type="ARBA" id="ARBA00023158"/>
    </source>
</evidence>
<keyword evidence="8" id="KW-0943">RNA-mediated gene silencing</keyword>
<name>A0A9P0GFE5_9CUCU</name>
<keyword evidence="5" id="KW-0963">Cytoplasm</keyword>
<evidence type="ECO:0000313" key="15">
    <source>
        <dbReference type="Proteomes" id="UP001153636"/>
    </source>
</evidence>
<evidence type="ECO:0000256" key="12">
    <source>
        <dbReference type="SAM" id="MobiDB-lite"/>
    </source>
</evidence>
<sequence length="497" mass="56029">MPPKKNKQTPKNAFYYFMLHFKETHGNKFSSMKDVADAAGPRWAGMSKDQRKPFENRALMEKNQMRAVKLTSDGFDVEELERQEREEQCRIQEMKDDINCNLRLCSEAGSIQDEMFFIIHVNIFCYCTAENRYYPAEIAVACFSLEDGVLQQNIFNRIIKPGPLPLGYASEAKLISEETHQLPPPLAGEDESNLAEVYSDLKYFLSTKLSGSKRFPPLYTDEKMLKMVQHILDTWCYDFGESAPLFKVYNLQYMFKDLKNIVANANVWPTDTPAKREIEKDAYAYTNGICCEFHDLSDVVVYCSRSIVVRYAYTICDNCCQDLGIILVPGTHIPDTSMTPFKGSRSSSRASSISEYSRSSSNLRPTIRDSDSDTVISFSSKSEWDNQSQMSESSNYSLDSDGFPGLGFKKKSASTNSQPHFSSNFSQLSQSSSRSYAGAMGTAGLSRRTAEAPSSICKDFDALSVQESDNGFVPSQRFENDLNNFPALGKGRGRRLN</sequence>
<dbReference type="EMBL" id="OV651818">
    <property type="protein sequence ID" value="CAH1111528.1"/>
    <property type="molecule type" value="Genomic_DNA"/>
</dbReference>
<evidence type="ECO:0000256" key="11">
    <source>
        <dbReference type="PROSITE-ProRule" id="PRU00267"/>
    </source>
</evidence>
<keyword evidence="6" id="KW-0221">Differentiation</keyword>
<dbReference type="GO" id="GO:0007283">
    <property type="term" value="P:spermatogenesis"/>
    <property type="evidence" value="ECO:0007669"/>
    <property type="project" value="TreeGrafter"/>
</dbReference>
<keyword evidence="15" id="KW-1185">Reference proteome</keyword>
<feature type="region of interest" description="Disordered" evidence="12">
    <location>
        <begin position="338"/>
        <end position="372"/>
    </location>
</feature>
<accession>A0A9P0GFE5</accession>
<dbReference type="AlphaFoldDB" id="A0A9P0GFE5"/>
<evidence type="ECO:0000256" key="3">
    <source>
        <dbReference type="ARBA" id="ARBA00007057"/>
    </source>
</evidence>
<evidence type="ECO:0000259" key="13">
    <source>
        <dbReference type="PROSITE" id="PS50118"/>
    </source>
</evidence>
<dbReference type="GO" id="GO:0043565">
    <property type="term" value="F:sequence-specific DNA binding"/>
    <property type="evidence" value="ECO:0007669"/>
    <property type="project" value="TreeGrafter"/>
</dbReference>
<dbReference type="GO" id="GO:0007140">
    <property type="term" value="P:male meiotic nuclear division"/>
    <property type="evidence" value="ECO:0007669"/>
    <property type="project" value="TreeGrafter"/>
</dbReference>
<evidence type="ECO:0000256" key="2">
    <source>
        <dbReference type="ARBA" id="ARBA00004496"/>
    </source>
</evidence>
<dbReference type="SUPFAM" id="SSF47095">
    <property type="entry name" value="HMG-box"/>
    <property type="match status" value="1"/>
</dbReference>
<proteinExistence type="inferred from homology"/>
<evidence type="ECO:0000256" key="7">
    <source>
        <dbReference type="ARBA" id="ARBA00023125"/>
    </source>
</evidence>
<dbReference type="Pfam" id="PF09011">
    <property type="entry name" value="HMG_box_2"/>
    <property type="match status" value="1"/>
</dbReference>
<evidence type="ECO:0000313" key="14">
    <source>
        <dbReference type="EMBL" id="CAH1111528.1"/>
    </source>
</evidence>
<evidence type="ECO:0000256" key="10">
    <source>
        <dbReference type="ARBA" id="ARBA00023254"/>
    </source>
</evidence>
<dbReference type="InterPro" id="IPR036910">
    <property type="entry name" value="HMG_box_dom_sf"/>
</dbReference>
<keyword evidence="9 11" id="KW-0539">Nucleus</keyword>
<evidence type="ECO:0000256" key="4">
    <source>
        <dbReference type="ARBA" id="ARBA00022473"/>
    </source>
</evidence>